<dbReference type="InterPro" id="IPR012495">
    <property type="entry name" value="TadE-like_dom"/>
</dbReference>
<dbReference type="Proteomes" id="UP001571476">
    <property type="component" value="Unassembled WGS sequence"/>
</dbReference>
<proteinExistence type="predicted"/>
<keyword evidence="1" id="KW-1133">Transmembrane helix</keyword>
<evidence type="ECO:0000256" key="1">
    <source>
        <dbReference type="SAM" id="Phobius"/>
    </source>
</evidence>
<keyword evidence="1" id="KW-0472">Membrane</keyword>
<dbReference type="Pfam" id="PF07811">
    <property type="entry name" value="TadE"/>
    <property type="match status" value="1"/>
</dbReference>
<accession>A0ABV4SY01</accession>
<evidence type="ECO:0000313" key="3">
    <source>
        <dbReference type="EMBL" id="MFA3842099.1"/>
    </source>
</evidence>
<keyword evidence="4" id="KW-1185">Reference proteome</keyword>
<name>A0ABV4SY01_9ACTN</name>
<protein>
    <submittedName>
        <fullName evidence="3">TadE/TadG family type IV pilus assembly protein</fullName>
    </submittedName>
</protein>
<evidence type="ECO:0000313" key="4">
    <source>
        <dbReference type="Proteomes" id="UP001571476"/>
    </source>
</evidence>
<evidence type="ECO:0000259" key="2">
    <source>
        <dbReference type="Pfam" id="PF07811"/>
    </source>
</evidence>
<keyword evidence="1" id="KW-0812">Transmembrane</keyword>
<feature type="transmembrane region" description="Helical" evidence="1">
    <location>
        <begin position="33"/>
        <end position="54"/>
    </location>
</feature>
<feature type="domain" description="TadE-like" evidence="2">
    <location>
        <begin position="28"/>
        <end position="68"/>
    </location>
</feature>
<sequence length="141" mass="15180">MTRAAAKRRLSTESRWSRLRERLDDRGDSVVEFAVIFPVVLILVFTVIEGALYFHARSVAARAAQVGVDAGRSYDARPDDGAAAARDFLARTGNSVEGSKVAVDSGGNQIAVTVTGTVSSLVPGLEFTVRQRAQAPVEEFR</sequence>
<reference evidence="3 4" key="1">
    <citation type="submission" date="2024-08" db="EMBL/GenBank/DDBJ databases">
        <title>Genome sequence of Streptomyces aureus CACIA-1.46HGO.</title>
        <authorList>
            <person name="Evangelista-Martinez Z."/>
        </authorList>
    </citation>
    <scope>NUCLEOTIDE SEQUENCE [LARGE SCALE GENOMIC DNA]</scope>
    <source>
        <strain evidence="3 4">CACIA-1.46HGO</strain>
    </source>
</reference>
<comment type="caution">
    <text evidence="3">The sequence shown here is derived from an EMBL/GenBank/DDBJ whole genome shotgun (WGS) entry which is preliminary data.</text>
</comment>
<organism evidence="3 4">
    <name type="scientific">Streptomyces aureus</name>
    <dbReference type="NCBI Taxonomy" id="193461"/>
    <lineage>
        <taxon>Bacteria</taxon>
        <taxon>Bacillati</taxon>
        <taxon>Actinomycetota</taxon>
        <taxon>Actinomycetes</taxon>
        <taxon>Kitasatosporales</taxon>
        <taxon>Streptomycetaceae</taxon>
        <taxon>Streptomyces</taxon>
    </lineage>
</organism>
<dbReference type="EMBL" id="JBGOSP010000033">
    <property type="protein sequence ID" value="MFA3842099.1"/>
    <property type="molecule type" value="Genomic_DNA"/>
</dbReference>
<dbReference type="RefSeq" id="WP_328543510.1">
    <property type="nucleotide sequence ID" value="NZ_JBGOSP010000033.1"/>
</dbReference>
<gene>
    <name evidence="3" type="ORF">ACEG43_38905</name>
</gene>